<evidence type="ECO:0000256" key="1">
    <source>
        <dbReference type="SAM" id="Coils"/>
    </source>
</evidence>
<dbReference type="EMBL" id="UINC01038727">
    <property type="protein sequence ID" value="SVB36143.1"/>
    <property type="molecule type" value="Genomic_DNA"/>
</dbReference>
<feature type="transmembrane region" description="Helical" evidence="2">
    <location>
        <begin position="25"/>
        <end position="43"/>
    </location>
</feature>
<reference evidence="3" key="1">
    <citation type="submission" date="2018-05" db="EMBL/GenBank/DDBJ databases">
        <authorList>
            <person name="Lanie J.A."/>
            <person name="Ng W.-L."/>
            <person name="Kazmierczak K.M."/>
            <person name="Andrzejewski T.M."/>
            <person name="Davidsen T.M."/>
            <person name="Wayne K.J."/>
            <person name="Tettelin H."/>
            <person name="Glass J.I."/>
            <person name="Rusch D."/>
            <person name="Podicherti R."/>
            <person name="Tsui H.-C.T."/>
            <person name="Winkler M.E."/>
        </authorList>
    </citation>
    <scope>NUCLEOTIDE SEQUENCE</scope>
</reference>
<keyword evidence="2" id="KW-0472">Membrane</keyword>
<protein>
    <submittedName>
        <fullName evidence="3">Uncharacterized protein</fullName>
    </submittedName>
</protein>
<evidence type="ECO:0000313" key="3">
    <source>
        <dbReference type="EMBL" id="SVB36143.1"/>
    </source>
</evidence>
<accession>A0A382DET7</accession>
<proteinExistence type="predicted"/>
<keyword evidence="2" id="KW-1133">Transmembrane helix</keyword>
<keyword evidence="2" id="KW-0812">Transmembrane</keyword>
<sequence>MVEKYPQTANVISDKSAIAMPIKNLIGIVGSVAVGVWAYFGIIERLNSIETKATLAEADLQKNTEFRIKWPRGEMGSLPADAQQDMLIEFMSSQVEGMQKEMESMMSNSVNIKRAQQDIEKMIQDIEKLKDKVREANGSH</sequence>
<name>A0A382DET7_9ZZZZ</name>
<organism evidence="3">
    <name type="scientific">marine metagenome</name>
    <dbReference type="NCBI Taxonomy" id="408172"/>
    <lineage>
        <taxon>unclassified sequences</taxon>
        <taxon>metagenomes</taxon>
        <taxon>ecological metagenomes</taxon>
    </lineage>
</organism>
<dbReference type="AlphaFoldDB" id="A0A382DET7"/>
<gene>
    <name evidence="3" type="ORF">METZ01_LOCUS188997</name>
</gene>
<feature type="coiled-coil region" evidence="1">
    <location>
        <begin position="88"/>
        <end position="139"/>
    </location>
</feature>
<evidence type="ECO:0000256" key="2">
    <source>
        <dbReference type="SAM" id="Phobius"/>
    </source>
</evidence>
<keyword evidence="1" id="KW-0175">Coiled coil</keyword>